<organism evidence="2">
    <name type="scientific">marine metagenome</name>
    <dbReference type="NCBI Taxonomy" id="408172"/>
    <lineage>
        <taxon>unclassified sequences</taxon>
        <taxon>metagenomes</taxon>
        <taxon>ecological metagenomes</taxon>
    </lineage>
</organism>
<dbReference type="NCBIfam" id="TIGR01643">
    <property type="entry name" value="YD_repeat_2x"/>
    <property type="match status" value="1"/>
</dbReference>
<evidence type="ECO:0000313" key="2">
    <source>
        <dbReference type="EMBL" id="SVD22651.1"/>
    </source>
</evidence>
<feature type="compositionally biased region" description="Polar residues" evidence="1">
    <location>
        <begin position="45"/>
        <end position="54"/>
    </location>
</feature>
<feature type="non-terminal residue" evidence="2">
    <location>
        <position position="300"/>
    </location>
</feature>
<feature type="region of interest" description="Disordered" evidence="1">
    <location>
        <begin position="184"/>
        <end position="244"/>
    </location>
</feature>
<feature type="non-terminal residue" evidence="2">
    <location>
        <position position="1"/>
    </location>
</feature>
<feature type="compositionally biased region" description="Basic and acidic residues" evidence="1">
    <location>
        <begin position="26"/>
        <end position="35"/>
    </location>
</feature>
<feature type="compositionally biased region" description="Acidic residues" evidence="1">
    <location>
        <begin position="230"/>
        <end position="244"/>
    </location>
</feature>
<feature type="compositionally biased region" description="Basic and acidic residues" evidence="1">
    <location>
        <begin position="203"/>
        <end position="223"/>
    </location>
</feature>
<accession>A0A382TMF0</accession>
<dbReference type="InterPro" id="IPR006530">
    <property type="entry name" value="YD"/>
</dbReference>
<reference evidence="2" key="1">
    <citation type="submission" date="2018-05" db="EMBL/GenBank/DDBJ databases">
        <authorList>
            <person name="Lanie J.A."/>
            <person name="Ng W.-L."/>
            <person name="Kazmierczak K.M."/>
            <person name="Andrzejewski T.M."/>
            <person name="Davidsen T.M."/>
            <person name="Wayne K.J."/>
            <person name="Tettelin H."/>
            <person name="Glass J.I."/>
            <person name="Rusch D."/>
            <person name="Podicherti R."/>
            <person name="Tsui H.-C.T."/>
            <person name="Winkler M.E."/>
        </authorList>
    </citation>
    <scope>NUCLEOTIDE SEQUENCE</scope>
</reference>
<feature type="compositionally biased region" description="Basic and acidic residues" evidence="1">
    <location>
        <begin position="118"/>
        <end position="141"/>
    </location>
</feature>
<dbReference type="AlphaFoldDB" id="A0A382TMF0"/>
<feature type="compositionally biased region" description="Low complexity" evidence="1">
    <location>
        <begin position="73"/>
        <end position="86"/>
    </location>
</feature>
<sequence>DDGWVYTRTSTEDGGENDADSNDEVWASKETEENGTRIVRRVKRQSGSANASSNTAEEVVEETIIERPDGTRSVRSTTRDGVTTTTHYDEDGNVTGQTRQQGEARSDPLENTDPLKLNTDRYRAELRAPEKDSPEYNDKLYGEGTGQIKLDTEGNIRRTLTENQNGSLTVREFAEDGGLISSHTLGAKTEDGKLSSSTNDLVIDQRDPESKAEDTFRTSKVRDPFGPNDENGDADSNEGGDYDTNDLVLRYNTKIFREGSKVTYMVHTLTPVAYGANQWQGVAITLPGMTHKSVYDEAGD</sequence>
<name>A0A382TMF0_9ZZZZ</name>
<evidence type="ECO:0000256" key="1">
    <source>
        <dbReference type="SAM" id="MobiDB-lite"/>
    </source>
</evidence>
<proteinExistence type="predicted"/>
<gene>
    <name evidence="2" type="ORF">METZ01_LOCUS375505</name>
</gene>
<dbReference type="EMBL" id="UINC01137363">
    <property type="protein sequence ID" value="SVD22651.1"/>
    <property type="molecule type" value="Genomic_DNA"/>
</dbReference>
<feature type="compositionally biased region" description="Acidic residues" evidence="1">
    <location>
        <begin position="13"/>
        <end position="23"/>
    </location>
</feature>
<protein>
    <submittedName>
        <fullName evidence="2">Uncharacterized protein</fullName>
    </submittedName>
</protein>
<feature type="region of interest" description="Disordered" evidence="1">
    <location>
        <begin position="1"/>
        <end position="146"/>
    </location>
</feature>